<evidence type="ECO:0000256" key="7">
    <source>
        <dbReference type="ARBA" id="ARBA00022989"/>
    </source>
</evidence>
<proteinExistence type="inferred from homology"/>
<dbReference type="Proteomes" id="UP000002037">
    <property type="component" value="Unassembled WGS sequence"/>
</dbReference>
<organism evidence="12 13">
    <name type="scientific">Candida tropicalis (strain ATCC MYA-3404 / T1)</name>
    <name type="common">Yeast</name>
    <dbReference type="NCBI Taxonomy" id="294747"/>
    <lineage>
        <taxon>Eukaryota</taxon>
        <taxon>Fungi</taxon>
        <taxon>Dikarya</taxon>
        <taxon>Ascomycota</taxon>
        <taxon>Saccharomycotina</taxon>
        <taxon>Pichiomycetes</taxon>
        <taxon>Debaryomycetaceae</taxon>
        <taxon>Candida/Lodderomyces clade</taxon>
        <taxon>Candida</taxon>
    </lineage>
</organism>
<comment type="subcellular location">
    <subcellularLocation>
        <location evidence="1">Endoplasmic reticulum membrane</location>
        <topology evidence="1">Single-pass type I membrane protein</topology>
    </subcellularLocation>
</comment>
<dbReference type="GO" id="GO:0072546">
    <property type="term" value="C:EMC complex"/>
    <property type="evidence" value="ECO:0007669"/>
    <property type="project" value="InterPro"/>
</dbReference>
<evidence type="ECO:0000256" key="9">
    <source>
        <dbReference type="ARBA" id="ARBA00023180"/>
    </source>
</evidence>
<evidence type="ECO:0000256" key="8">
    <source>
        <dbReference type="ARBA" id="ARBA00023136"/>
    </source>
</evidence>
<reference evidence="12 13" key="1">
    <citation type="journal article" date="2009" name="Nature">
        <title>Evolution of pathogenicity and sexual reproduction in eight Candida genomes.</title>
        <authorList>
            <person name="Butler G."/>
            <person name="Rasmussen M.D."/>
            <person name="Lin M.F."/>
            <person name="Santos M.A."/>
            <person name="Sakthikumar S."/>
            <person name="Munro C.A."/>
            <person name="Rheinbay E."/>
            <person name="Grabherr M."/>
            <person name="Forche A."/>
            <person name="Reedy J.L."/>
            <person name="Agrafioti I."/>
            <person name="Arnaud M.B."/>
            <person name="Bates S."/>
            <person name="Brown A.J."/>
            <person name="Brunke S."/>
            <person name="Costanzo M.C."/>
            <person name="Fitzpatrick D.A."/>
            <person name="de Groot P.W."/>
            <person name="Harris D."/>
            <person name="Hoyer L.L."/>
            <person name="Hube B."/>
            <person name="Klis F.M."/>
            <person name="Kodira C."/>
            <person name="Lennard N."/>
            <person name="Logue M.E."/>
            <person name="Martin R."/>
            <person name="Neiman A.M."/>
            <person name="Nikolaou E."/>
            <person name="Quail M.A."/>
            <person name="Quinn J."/>
            <person name="Santos M.C."/>
            <person name="Schmitzberger F.F."/>
            <person name="Sherlock G."/>
            <person name="Shah P."/>
            <person name="Silverstein K.A."/>
            <person name="Skrzypek M.S."/>
            <person name="Soll D."/>
            <person name="Staggs R."/>
            <person name="Stansfield I."/>
            <person name="Stumpf M.P."/>
            <person name="Sudbery P.E."/>
            <person name="Srikantha T."/>
            <person name="Zeng Q."/>
            <person name="Berman J."/>
            <person name="Berriman M."/>
            <person name="Heitman J."/>
            <person name="Gow N.A."/>
            <person name="Lorenz M.C."/>
            <person name="Birren B.W."/>
            <person name="Kellis M."/>
            <person name="Cuomo C.A."/>
        </authorList>
    </citation>
    <scope>NUCLEOTIDE SEQUENCE [LARGE SCALE GENOMIC DNA]</scope>
    <source>
        <strain evidence="13">ATCC MYA-3404 / T1</strain>
    </source>
</reference>
<gene>
    <name evidence="12" type="ORF">CTRG_05471</name>
</gene>
<keyword evidence="13" id="KW-1185">Reference proteome</keyword>
<evidence type="ECO:0000256" key="2">
    <source>
        <dbReference type="ARBA" id="ARBA00007904"/>
    </source>
</evidence>
<keyword evidence="4 10" id="KW-0812">Transmembrane</keyword>
<evidence type="ECO:0000256" key="10">
    <source>
        <dbReference type="SAM" id="Phobius"/>
    </source>
</evidence>
<dbReference type="HOGENOM" id="CLU_320547_0_0_1"/>
<feature type="transmembrane region" description="Helical" evidence="10">
    <location>
        <begin position="888"/>
        <end position="906"/>
    </location>
</feature>
<dbReference type="InterPro" id="IPR011678">
    <property type="entry name" value="EMC1_C"/>
</dbReference>
<dbReference type="PANTHER" id="PTHR21573:SF0">
    <property type="entry name" value="ER MEMBRANE PROTEIN COMPLEX SUBUNIT 1"/>
    <property type="match status" value="1"/>
</dbReference>
<evidence type="ECO:0000256" key="3">
    <source>
        <dbReference type="ARBA" id="ARBA00020824"/>
    </source>
</evidence>
<dbReference type="EMBL" id="GG692402">
    <property type="protein sequence ID" value="EER31019.1"/>
    <property type="molecule type" value="Genomic_DNA"/>
</dbReference>
<evidence type="ECO:0000313" key="13">
    <source>
        <dbReference type="Proteomes" id="UP000002037"/>
    </source>
</evidence>
<dbReference type="PANTHER" id="PTHR21573">
    <property type="entry name" value="ER MEMBRANE PROTEIN COMPLEX SUBUNIT 1"/>
    <property type="match status" value="1"/>
</dbReference>
<dbReference type="eggNOG" id="KOG2103">
    <property type="taxonomic scope" value="Eukaryota"/>
</dbReference>
<keyword evidence="9" id="KW-0325">Glycoprotein</keyword>
<evidence type="ECO:0000256" key="6">
    <source>
        <dbReference type="ARBA" id="ARBA00022824"/>
    </source>
</evidence>
<dbReference type="InterPro" id="IPR026895">
    <property type="entry name" value="EMC1"/>
</dbReference>
<evidence type="ECO:0000259" key="11">
    <source>
        <dbReference type="Pfam" id="PF07774"/>
    </source>
</evidence>
<sequence length="919" mass="104882">MSYVVTKYASRDATFIDGKIFGNETKRRKKNYHQHDKTLTHFISIIPPPNQTGQDRIDITKMKLNLYIIVSYFLCLTSAVLVNEAFGSREAVNYLYGQDLKNFHLLKNNILVVTNSFDQLLGIDVIHDDSILWKIQLNDLKSNKIVSTDSKIFVYGSTYEIFQIDYHGHLEIIDIGSIPKKLYGIKNGILIIDSENNLKYYDSDKKILPIQSDVSFIRVDQDLSGTFVIINDKKLIKFSKIGKILYSIDLAVGSIKEFKSGIILTENDQIFKFNEHDKAFKRIENDSFKNLVIIDKDNLYSTLSESLQLIRIKDKAATLVDVIKVKTNSKIDLFSTPLNEFIGISNGNIKDFYDLTDFIETKDSKSIKHFIFKVAKDFPYNFITIEDNQLNLLSMDTNLFGELFNLADGLKVKNITPKYHQYSSKSNKYLIIDEPESELAKSEYELILHESDSKFILTNWVHRVVRHLGELGRFITSLDYKNLFTSQVDSIKFVKLIVFYDEDHRKLVSVKSNNFDIAWELPINKSGDFIALAQTGNEEITIVFKSLIVKVNSRNGTVIDQKPNDGGYTDVFQVQDALAFENKNGFTLVGNLTENVYFRKAINNDEIVGYVISPGSTKSAQTWSYKFDAQIVSWTNIPADSTTSSLGIPLANKSVLYKYLNPNTISVLTFKDGVLKFYLIDGISGNLLYSQTHNSGETIDPTSVNLIMDDNWIIYSYFTIQPRLEQRINVIDLFDSEYSPDANKSSINVAKFSAKSFVYPERILNLQNTRSVYGITLKSIVALTESGNLIEIPKFILNSRRPENDVNKEEYANDFNMVPYDPIIAKTNLQILNHKYQLKNNGEILIKPTSFESTSVICFFNNENQYCGLIQPSNSFDLLSQGFDKVKLLITIGILLIGFIASKPFVFNKKLNAQWLDRK</sequence>
<dbReference type="GeneID" id="8300529"/>
<feature type="transmembrane region" description="Helical" evidence="10">
    <location>
        <begin position="64"/>
        <end position="82"/>
    </location>
</feature>
<dbReference type="OrthoDB" id="28092at2759"/>
<evidence type="ECO:0000256" key="1">
    <source>
        <dbReference type="ARBA" id="ARBA00004115"/>
    </source>
</evidence>
<dbReference type="AlphaFoldDB" id="C5MHB7"/>
<dbReference type="VEuPathDB" id="FungiDB:CTRG_05471"/>
<dbReference type="GO" id="GO:0034975">
    <property type="term" value="P:protein folding in endoplasmic reticulum"/>
    <property type="evidence" value="ECO:0007669"/>
    <property type="project" value="TreeGrafter"/>
</dbReference>
<keyword evidence="5" id="KW-0732">Signal</keyword>
<feature type="domain" description="ER membrane protein complex subunit 1 C-terminal" evidence="11">
    <location>
        <begin position="709"/>
        <end position="915"/>
    </location>
</feature>
<dbReference type="Pfam" id="PF07774">
    <property type="entry name" value="EMC1_C"/>
    <property type="match status" value="1"/>
</dbReference>
<dbReference type="RefSeq" id="XP_002551173.1">
    <property type="nucleotide sequence ID" value="XM_002551127.1"/>
</dbReference>
<accession>C5MHB7</accession>
<comment type="similarity">
    <text evidence="2">Belongs to the EMC1 family.</text>
</comment>
<evidence type="ECO:0000313" key="12">
    <source>
        <dbReference type="EMBL" id="EER31019.1"/>
    </source>
</evidence>
<evidence type="ECO:0000256" key="5">
    <source>
        <dbReference type="ARBA" id="ARBA00022729"/>
    </source>
</evidence>
<dbReference type="STRING" id="294747.C5MHB7"/>
<name>C5MHB7_CANTT</name>
<keyword evidence="6" id="KW-0256">Endoplasmic reticulum</keyword>
<keyword evidence="7 10" id="KW-1133">Transmembrane helix</keyword>
<evidence type="ECO:0000256" key="4">
    <source>
        <dbReference type="ARBA" id="ARBA00022692"/>
    </source>
</evidence>
<keyword evidence="8 10" id="KW-0472">Membrane</keyword>
<dbReference type="KEGG" id="ctp:CTRG_05471"/>
<protein>
    <recommendedName>
        <fullName evidence="3">ER membrane protein complex subunit 1</fullName>
    </recommendedName>
</protein>